<dbReference type="SUPFAM" id="SSF109604">
    <property type="entry name" value="HD-domain/PDEase-like"/>
    <property type="match status" value="1"/>
</dbReference>
<accession>A0A098S9Y4</accession>
<dbReference type="OrthoDB" id="5728337at2"/>
<dbReference type="GO" id="GO:0051607">
    <property type="term" value="P:defense response to virus"/>
    <property type="evidence" value="ECO:0007669"/>
    <property type="project" value="UniProtKB-KW"/>
</dbReference>
<name>A0A098S9Y4_9BACT</name>
<keyword evidence="6" id="KW-0051">Antiviral defense</keyword>
<proteinExistence type="predicted"/>
<comment type="caution">
    <text evidence="10">The sequence shown here is derived from an EMBL/GenBank/DDBJ whole genome shotgun (WGS) entry which is preliminary data.</text>
</comment>
<dbReference type="InterPro" id="IPR043760">
    <property type="entry name" value="PycTM_dom"/>
</dbReference>
<dbReference type="InterPro" id="IPR003607">
    <property type="entry name" value="HD/PDEase_dom"/>
</dbReference>
<dbReference type="RefSeq" id="WP_044220479.1">
    <property type="nucleotide sequence ID" value="NZ_JBKAGJ010000012.1"/>
</dbReference>
<evidence type="ECO:0000256" key="7">
    <source>
        <dbReference type="ARBA" id="ARBA00023136"/>
    </source>
</evidence>
<evidence type="ECO:0000256" key="4">
    <source>
        <dbReference type="ARBA" id="ARBA00022741"/>
    </source>
</evidence>
<keyword evidence="4" id="KW-0547">Nucleotide-binding</keyword>
<feature type="transmembrane region" description="Helical" evidence="8">
    <location>
        <begin position="280"/>
        <end position="301"/>
    </location>
</feature>
<dbReference type="Gene3D" id="1.10.3210.10">
    <property type="entry name" value="Hypothetical protein af1432"/>
    <property type="match status" value="1"/>
</dbReference>
<gene>
    <name evidence="10" type="ORF">IX84_12235</name>
</gene>
<feature type="domain" description="HD/PDEase" evidence="9">
    <location>
        <begin position="29"/>
        <end position="143"/>
    </location>
</feature>
<keyword evidence="2" id="KW-1003">Cell membrane</keyword>
<evidence type="ECO:0000256" key="1">
    <source>
        <dbReference type="ARBA" id="ARBA00004236"/>
    </source>
</evidence>
<organism evidence="10 11">
    <name type="scientific">Phaeodactylibacter xiamenensis</name>
    <dbReference type="NCBI Taxonomy" id="1524460"/>
    <lineage>
        <taxon>Bacteria</taxon>
        <taxon>Pseudomonadati</taxon>
        <taxon>Bacteroidota</taxon>
        <taxon>Saprospiria</taxon>
        <taxon>Saprospirales</taxon>
        <taxon>Haliscomenobacteraceae</taxon>
        <taxon>Phaeodactylibacter</taxon>
    </lineage>
</organism>
<evidence type="ECO:0000256" key="3">
    <source>
        <dbReference type="ARBA" id="ARBA00022692"/>
    </source>
</evidence>
<keyword evidence="3 8" id="KW-0812">Transmembrane</keyword>
<feature type="transmembrane region" description="Helical" evidence="8">
    <location>
        <begin position="372"/>
        <end position="397"/>
    </location>
</feature>
<sequence>MDNNKTTSVLEAARADTQERFQAGLTTDHQYHNQGHTERVCKAVLELGQSAGLAGYQLEILELAALFHDLGFTETYEGHEAVSRQLADQFLSSQAYEEERKAEVLNLIDVTFPPKVPQTQLEKIMCDADLSNLGSPHYFEYLQALRHEWKTFLNQEYTDEAWYRLNYKFVKNHRFYTAAAVEAYDKQWNTNRKQLKQLRDEHRSPALGNDKPAKPEQAKLAGAISDSKSAQTMFKTSLRNHLDLSALADNKANIMLSVNALIVTIVMPLASSYVSEHPQLVIPMLVLLVTCLTSMIFATLATRPIKMSGETSREAISSGTSNLFFFGNFFKMDFPAYESGMQEIVSDTKKLDSSIMRDLYFLGRSLGRKYRLLRICYTIFMIGIITTVLTYGLLIWITSAI</sequence>
<dbReference type="EMBL" id="JPOS01000029">
    <property type="protein sequence ID" value="KGE87892.1"/>
    <property type="molecule type" value="Genomic_DNA"/>
</dbReference>
<dbReference type="Pfam" id="PF01966">
    <property type="entry name" value="HD"/>
    <property type="match status" value="1"/>
</dbReference>
<comment type="subcellular location">
    <subcellularLocation>
        <location evidence="1">Cell membrane</location>
    </subcellularLocation>
</comment>
<feature type="transmembrane region" description="Helical" evidence="8">
    <location>
        <begin position="254"/>
        <end position="274"/>
    </location>
</feature>
<dbReference type="AlphaFoldDB" id="A0A098S9Y4"/>
<evidence type="ECO:0000256" key="6">
    <source>
        <dbReference type="ARBA" id="ARBA00023118"/>
    </source>
</evidence>
<keyword evidence="11" id="KW-1185">Reference proteome</keyword>
<keyword evidence="7 8" id="KW-0472">Membrane</keyword>
<evidence type="ECO:0000256" key="5">
    <source>
        <dbReference type="ARBA" id="ARBA00022989"/>
    </source>
</evidence>
<dbReference type="GO" id="GO:0005886">
    <property type="term" value="C:plasma membrane"/>
    <property type="evidence" value="ECO:0007669"/>
    <property type="project" value="UniProtKB-SubCell"/>
</dbReference>
<dbReference type="GO" id="GO:0000166">
    <property type="term" value="F:nucleotide binding"/>
    <property type="evidence" value="ECO:0007669"/>
    <property type="project" value="UniProtKB-KW"/>
</dbReference>
<reference evidence="10 11" key="1">
    <citation type="journal article" date="2014" name="Int. J. Syst. Evol. Microbiol.">
        <title>Phaeodactylibacter xiamenensis gen. nov., sp. nov., a member of the family Saprospiraceae isolated from the marine alga Phaeodactylum tricornutum.</title>
        <authorList>
            <person name="Chen Z.Jr."/>
            <person name="Lei X."/>
            <person name="Lai Q."/>
            <person name="Li Y."/>
            <person name="Zhang B."/>
            <person name="Zhang J."/>
            <person name="Zhang H."/>
            <person name="Yang L."/>
            <person name="Zheng W."/>
            <person name="Tian Y."/>
            <person name="Yu Z."/>
            <person name="Xu H.Jr."/>
            <person name="Zheng T."/>
        </authorList>
    </citation>
    <scope>NUCLEOTIDE SEQUENCE [LARGE SCALE GENOMIC DNA]</scope>
    <source>
        <strain evidence="10 11">KD52</strain>
    </source>
</reference>
<dbReference type="STRING" id="1524460.IX84_12235"/>
<dbReference type="InterPro" id="IPR006674">
    <property type="entry name" value="HD_domain"/>
</dbReference>
<dbReference type="Proteomes" id="UP000029736">
    <property type="component" value="Unassembled WGS sequence"/>
</dbReference>
<dbReference type="CDD" id="cd00077">
    <property type="entry name" value="HDc"/>
    <property type="match status" value="1"/>
</dbReference>
<dbReference type="SMART" id="SM00471">
    <property type="entry name" value="HDc"/>
    <property type="match status" value="1"/>
</dbReference>
<protein>
    <recommendedName>
        <fullName evidence="9">HD/PDEase domain-containing protein</fullName>
    </recommendedName>
</protein>
<evidence type="ECO:0000256" key="8">
    <source>
        <dbReference type="SAM" id="Phobius"/>
    </source>
</evidence>
<evidence type="ECO:0000313" key="10">
    <source>
        <dbReference type="EMBL" id="KGE87892.1"/>
    </source>
</evidence>
<evidence type="ECO:0000313" key="11">
    <source>
        <dbReference type="Proteomes" id="UP000029736"/>
    </source>
</evidence>
<evidence type="ECO:0000259" key="9">
    <source>
        <dbReference type="SMART" id="SM00471"/>
    </source>
</evidence>
<keyword evidence="5 8" id="KW-1133">Transmembrane helix</keyword>
<evidence type="ECO:0000256" key="2">
    <source>
        <dbReference type="ARBA" id="ARBA00022475"/>
    </source>
</evidence>
<dbReference type="Pfam" id="PF18967">
    <property type="entry name" value="PycTM"/>
    <property type="match status" value="1"/>
</dbReference>